<comment type="caution">
    <text evidence="1">The sequence shown here is derived from an EMBL/GenBank/DDBJ whole genome shotgun (WGS) entry which is preliminary data.</text>
</comment>
<reference evidence="1 2" key="1">
    <citation type="journal article" date="2016" name="Nat. Commun.">
        <title>Thousands of microbial genomes shed light on interconnected biogeochemical processes in an aquifer system.</title>
        <authorList>
            <person name="Anantharaman K."/>
            <person name="Brown C.T."/>
            <person name="Hug L.A."/>
            <person name="Sharon I."/>
            <person name="Castelle C.J."/>
            <person name="Probst A.J."/>
            <person name="Thomas B.C."/>
            <person name="Singh A."/>
            <person name="Wilkins M.J."/>
            <person name="Karaoz U."/>
            <person name="Brodie E.L."/>
            <person name="Williams K.H."/>
            <person name="Hubbard S.S."/>
            <person name="Banfield J.F."/>
        </authorList>
    </citation>
    <scope>NUCLEOTIDE SEQUENCE [LARGE SCALE GENOMIC DNA]</scope>
</reference>
<evidence type="ECO:0000313" key="1">
    <source>
        <dbReference type="EMBL" id="OGH59507.1"/>
    </source>
</evidence>
<proteinExistence type="predicted"/>
<dbReference type="Proteomes" id="UP000177067">
    <property type="component" value="Unassembled WGS sequence"/>
</dbReference>
<name>A0A1F6LJD4_9BACT</name>
<dbReference type="EMBL" id="MFPS01000007">
    <property type="protein sequence ID" value="OGH59507.1"/>
    <property type="molecule type" value="Genomic_DNA"/>
</dbReference>
<protein>
    <recommendedName>
        <fullName evidence="3">HD domain-containing protein</fullName>
    </recommendedName>
</protein>
<dbReference type="Gene3D" id="1.10.3210.10">
    <property type="entry name" value="Hypothetical protein af1432"/>
    <property type="match status" value="1"/>
</dbReference>
<dbReference type="AlphaFoldDB" id="A0A1F6LJD4"/>
<evidence type="ECO:0000313" key="2">
    <source>
        <dbReference type="Proteomes" id="UP000177067"/>
    </source>
</evidence>
<sequence>MNLRVEQLINIAKRKMKHSNDPVHDLDHVTRVVKRVKEFIADMDLSHDEKQAVILAAWWHDVARSITKNPSIIWMSIVDDNISAFMLWMKSIRCGLFGKTVGLSTKILVCKSFGTGALLTRLLLRKKHRILVNLLDDADTLDMLNSERVSKMLIMIENSRTYKMGYRVVVSWCLKSREFKLRTEKARKILVEMIRKFILWIKQKEIFDWHIKQFGKKWVDRALRDANQFLKSITLKTCS</sequence>
<organism evidence="1 2">
    <name type="scientific">Candidatus Magasanikbacteria bacterium RIFCSPHIGHO2_01_FULL_33_34</name>
    <dbReference type="NCBI Taxonomy" id="1798671"/>
    <lineage>
        <taxon>Bacteria</taxon>
        <taxon>Candidatus Magasanikiibacteriota</taxon>
    </lineage>
</organism>
<gene>
    <name evidence="1" type="ORF">A2725_01650</name>
</gene>
<accession>A0A1F6LJD4</accession>
<evidence type="ECO:0008006" key="3">
    <source>
        <dbReference type="Google" id="ProtNLM"/>
    </source>
</evidence>
<dbReference type="SUPFAM" id="SSF109604">
    <property type="entry name" value="HD-domain/PDEase-like"/>
    <property type="match status" value="1"/>
</dbReference>